<keyword evidence="2" id="KW-1185">Reference proteome</keyword>
<evidence type="ECO:0000313" key="1">
    <source>
        <dbReference type="EMBL" id="KLT73208.1"/>
    </source>
</evidence>
<dbReference type="PATRIC" id="fig|1470200.3.peg.2100"/>
<gene>
    <name evidence="1" type="ORF">PL75_04745</name>
</gene>
<name>A0A0J1C4G4_9NEIS</name>
<dbReference type="STRING" id="1470200.PL75_04745"/>
<protein>
    <submittedName>
        <fullName evidence="1">Uncharacterized protein</fullName>
    </submittedName>
</protein>
<dbReference type="AlphaFoldDB" id="A0A0J1C4G4"/>
<reference evidence="1 2" key="1">
    <citation type="submission" date="2014-11" db="EMBL/GenBank/DDBJ databases">
        <title>Genome of a novel goose pathogen.</title>
        <authorList>
            <person name="Hansen C.M."/>
            <person name="Hueffer K."/>
            <person name="Choi S.C."/>
        </authorList>
    </citation>
    <scope>NUCLEOTIDE SEQUENCE [LARGE SCALE GENOMIC DNA]</scope>
    <source>
        <strain evidence="1 2">KH1503</strain>
    </source>
</reference>
<proteinExistence type="predicted"/>
<accession>A0A0J1C4G4</accession>
<organism evidence="1 2">
    <name type="scientific">Neisseria arctica</name>
    <dbReference type="NCBI Taxonomy" id="1470200"/>
    <lineage>
        <taxon>Bacteria</taxon>
        <taxon>Pseudomonadati</taxon>
        <taxon>Pseudomonadota</taxon>
        <taxon>Betaproteobacteria</taxon>
        <taxon>Neisseriales</taxon>
        <taxon>Neisseriaceae</taxon>
        <taxon>Neisseria</taxon>
    </lineage>
</organism>
<comment type="caution">
    <text evidence="1">The sequence shown here is derived from an EMBL/GenBank/DDBJ whole genome shotgun (WGS) entry which is preliminary data.</text>
</comment>
<sequence>MNLLTNTRVRARENPLLDTGGKPRQYSAIGFNQPTSRGKLAQIGRQAAGNSNSLSGVFTSAYPLVLPFAMVGGGKVRPSRAGSICRFSTPCPLLAAHRVETESGKEAKSKGTIMPKIRKGYSRPLISRSIRSFDSLAEAGRFIDRLTSCNANDYRFNIVQNGTRWTVCNVISGGVQ</sequence>
<dbReference type="Proteomes" id="UP000036027">
    <property type="component" value="Unassembled WGS sequence"/>
</dbReference>
<dbReference type="EMBL" id="JTDO01000005">
    <property type="protein sequence ID" value="KLT73208.1"/>
    <property type="molecule type" value="Genomic_DNA"/>
</dbReference>
<evidence type="ECO:0000313" key="2">
    <source>
        <dbReference type="Proteomes" id="UP000036027"/>
    </source>
</evidence>